<accession>A0A2K3KPV9</accession>
<reference evidence="1 2" key="1">
    <citation type="journal article" date="2014" name="Am. J. Bot.">
        <title>Genome assembly and annotation for red clover (Trifolium pratense; Fabaceae).</title>
        <authorList>
            <person name="Istvanek J."/>
            <person name="Jaros M."/>
            <person name="Krenek A."/>
            <person name="Repkova J."/>
        </authorList>
    </citation>
    <scope>NUCLEOTIDE SEQUENCE [LARGE SCALE GENOMIC DNA]</scope>
    <source>
        <strain evidence="2">cv. Tatra</strain>
        <tissue evidence="1">Young leaves</tissue>
    </source>
</reference>
<comment type="caution">
    <text evidence="1">The sequence shown here is derived from an EMBL/GenBank/DDBJ whole genome shotgun (WGS) entry which is preliminary data.</text>
</comment>
<organism evidence="1 2">
    <name type="scientific">Trifolium pratense</name>
    <name type="common">Red clover</name>
    <dbReference type="NCBI Taxonomy" id="57577"/>
    <lineage>
        <taxon>Eukaryota</taxon>
        <taxon>Viridiplantae</taxon>
        <taxon>Streptophyta</taxon>
        <taxon>Embryophyta</taxon>
        <taxon>Tracheophyta</taxon>
        <taxon>Spermatophyta</taxon>
        <taxon>Magnoliopsida</taxon>
        <taxon>eudicotyledons</taxon>
        <taxon>Gunneridae</taxon>
        <taxon>Pentapetalae</taxon>
        <taxon>rosids</taxon>
        <taxon>fabids</taxon>
        <taxon>Fabales</taxon>
        <taxon>Fabaceae</taxon>
        <taxon>Papilionoideae</taxon>
        <taxon>50 kb inversion clade</taxon>
        <taxon>NPAAA clade</taxon>
        <taxon>Hologalegina</taxon>
        <taxon>IRL clade</taxon>
        <taxon>Trifolieae</taxon>
        <taxon>Trifolium</taxon>
    </lineage>
</organism>
<name>A0A2K3KPV9_TRIPR</name>
<dbReference type="Proteomes" id="UP000236291">
    <property type="component" value="Unassembled WGS sequence"/>
</dbReference>
<sequence>MPSSNFLSCFQAANSEVLPAA</sequence>
<gene>
    <name evidence="1" type="ORF">L195_g063920</name>
</gene>
<feature type="non-terminal residue" evidence="1">
    <location>
        <position position="21"/>
    </location>
</feature>
<evidence type="ECO:0000313" key="2">
    <source>
        <dbReference type="Proteomes" id="UP000236291"/>
    </source>
</evidence>
<evidence type="ECO:0000313" key="1">
    <source>
        <dbReference type="EMBL" id="PNX68309.1"/>
    </source>
</evidence>
<proteinExistence type="predicted"/>
<dbReference type="EMBL" id="ASHM01225272">
    <property type="protein sequence ID" value="PNX68309.1"/>
    <property type="molecule type" value="Genomic_DNA"/>
</dbReference>
<dbReference type="AlphaFoldDB" id="A0A2K3KPV9"/>
<reference evidence="1 2" key="2">
    <citation type="journal article" date="2017" name="Front. Plant Sci.">
        <title>Gene Classification and Mining of Molecular Markers Useful in Red Clover (Trifolium pratense) Breeding.</title>
        <authorList>
            <person name="Istvanek J."/>
            <person name="Dluhosova J."/>
            <person name="Dluhos P."/>
            <person name="Patkova L."/>
            <person name="Nedelnik J."/>
            <person name="Repkova J."/>
        </authorList>
    </citation>
    <scope>NUCLEOTIDE SEQUENCE [LARGE SCALE GENOMIC DNA]</scope>
    <source>
        <strain evidence="2">cv. Tatra</strain>
        <tissue evidence="1">Young leaves</tissue>
    </source>
</reference>
<protein>
    <submittedName>
        <fullName evidence="1">Uncharacterized protein</fullName>
    </submittedName>
</protein>